<keyword evidence="1" id="KW-0812">Transmembrane</keyword>
<evidence type="ECO:0000313" key="3">
    <source>
        <dbReference type="Proteomes" id="UP000666915"/>
    </source>
</evidence>
<keyword evidence="1" id="KW-1133">Transmembrane helix</keyword>
<dbReference type="Proteomes" id="UP000666915">
    <property type="component" value="Unassembled WGS sequence"/>
</dbReference>
<organism evidence="2 3">
    <name type="scientific">Actinomadura nitritigenes</name>
    <dbReference type="NCBI Taxonomy" id="134602"/>
    <lineage>
        <taxon>Bacteria</taxon>
        <taxon>Bacillati</taxon>
        <taxon>Actinomycetota</taxon>
        <taxon>Actinomycetes</taxon>
        <taxon>Streptosporangiales</taxon>
        <taxon>Thermomonosporaceae</taxon>
        <taxon>Actinomadura</taxon>
    </lineage>
</organism>
<name>A0ABS3R829_9ACTN</name>
<comment type="caution">
    <text evidence="2">The sequence shown here is derived from an EMBL/GenBank/DDBJ whole genome shotgun (WGS) entry which is preliminary data.</text>
</comment>
<accession>A0ABS3R829</accession>
<reference evidence="2 3" key="1">
    <citation type="submission" date="2021-03" db="EMBL/GenBank/DDBJ databases">
        <authorList>
            <person name="Kanchanasin P."/>
            <person name="Saeng-In P."/>
            <person name="Phongsopitanun W."/>
            <person name="Yuki M."/>
            <person name="Kudo T."/>
            <person name="Ohkuma M."/>
            <person name="Tanasupawat S."/>
        </authorList>
    </citation>
    <scope>NUCLEOTIDE SEQUENCE [LARGE SCALE GENOMIC DNA]</scope>
    <source>
        <strain evidence="2 3">L46</strain>
    </source>
</reference>
<protein>
    <submittedName>
        <fullName evidence="2">Uncharacterized protein</fullName>
    </submittedName>
</protein>
<proteinExistence type="predicted"/>
<evidence type="ECO:0000313" key="2">
    <source>
        <dbReference type="EMBL" id="MBO2442390.1"/>
    </source>
</evidence>
<dbReference type="EMBL" id="JAGEOK010000025">
    <property type="protein sequence ID" value="MBO2442390.1"/>
    <property type="molecule type" value="Genomic_DNA"/>
</dbReference>
<sequence>MDPLNSIVGAAKMAQGRLSFYVSLQLTSVLAPGVCIVAETAFLVARTAEVKVAKGLGQSNVIVSLIVALAVLAVGYVVGYVCRELGFKVVGLLERLPPLRLRDGSSAALAELVGPARYEEFLEAHPYLAALEEEGRRLGERGVIGGYHGYSLPYERFVYAKTWLRNHATGFSVDSAEAEINILTATLIPIGLAAADLTVSASPRAWLFVLAALLAAALWTVVLGSVLRLRRSERFESLRNLLLDHSMRRALAGYAPPPENTGTGTSA</sequence>
<feature type="transmembrane region" description="Helical" evidence="1">
    <location>
        <begin position="20"/>
        <end position="42"/>
    </location>
</feature>
<gene>
    <name evidence="2" type="ORF">J4557_33175</name>
</gene>
<dbReference type="RefSeq" id="WP_208270722.1">
    <property type="nucleotide sequence ID" value="NZ_BAAAGM010000042.1"/>
</dbReference>
<feature type="transmembrane region" description="Helical" evidence="1">
    <location>
        <begin position="62"/>
        <end position="82"/>
    </location>
</feature>
<feature type="transmembrane region" description="Helical" evidence="1">
    <location>
        <begin position="180"/>
        <end position="199"/>
    </location>
</feature>
<keyword evidence="1" id="KW-0472">Membrane</keyword>
<evidence type="ECO:0000256" key="1">
    <source>
        <dbReference type="SAM" id="Phobius"/>
    </source>
</evidence>
<feature type="transmembrane region" description="Helical" evidence="1">
    <location>
        <begin position="205"/>
        <end position="229"/>
    </location>
</feature>
<keyword evidence="3" id="KW-1185">Reference proteome</keyword>